<accession>A0ABU4W8K1</accession>
<keyword evidence="5 7" id="KW-1133">Transmembrane helix</keyword>
<dbReference type="InterPro" id="IPR006685">
    <property type="entry name" value="MscS_channel_2nd"/>
</dbReference>
<dbReference type="SUPFAM" id="SSF82689">
    <property type="entry name" value="Mechanosensitive channel protein MscS (YggB), C-terminal domain"/>
    <property type="match status" value="1"/>
</dbReference>
<evidence type="ECO:0000313" key="11">
    <source>
        <dbReference type="EMBL" id="MDX8335850.1"/>
    </source>
</evidence>
<evidence type="ECO:0000256" key="4">
    <source>
        <dbReference type="ARBA" id="ARBA00022692"/>
    </source>
</evidence>
<gene>
    <name evidence="11" type="ORF">RFV38_04970</name>
</gene>
<dbReference type="PANTHER" id="PTHR30221:SF1">
    <property type="entry name" value="SMALL-CONDUCTANCE MECHANOSENSITIVE CHANNEL"/>
    <property type="match status" value="1"/>
</dbReference>
<dbReference type="InterPro" id="IPR011014">
    <property type="entry name" value="MscS_channel_TM-2"/>
</dbReference>
<dbReference type="InterPro" id="IPR049142">
    <property type="entry name" value="MS_channel_1st"/>
</dbReference>
<comment type="similarity">
    <text evidence="2">Belongs to the MscS (TC 1.A.23) family.</text>
</comment>
<dbReference type="SUPFAM" id="SSF50182">
    <property type="entry name" value="Sm-like ribonucleoproteins"/>
    <property type="match status" value="1"/>
</dbReference>
<evidence type="ECO:0000256" key="2">
    <source>
        <dbReference type="ARBA" id="ARBA00008017"/>
    </source>
</evidence>
<dbReference type="RefSeq" id="WP_320313256.1">
    <property type="nucleotide sequence ID" value="NZ_JAVIKH010000005.1"/>
</dbReference>
<feature type="domain" description="Mechanosensitive ion channel MscS" evidence="8">
    <location>
        <begin position="118"/>
        <end position="183"/>
    </location>
</feature>
<protein>
    <submittedName>
        <fullName evidence="11">Mechanosensitive ion channel</fullName>
    </submittedName>
</protein>
<dbReference type="Proteomes" id="UP001279681">
    <property type="component" value="Unassembled WGS sequence"/>
</dbReference>
<evidence type="ECO:0000256" key="7">
    <source>
        <dbReference type="SAM" id="Phobius"/>
    </source>
</evidence>
<dbReference type="EMBL" id="JAVIKH010000005">
    <property type="protein sequence ID" value="MDX8335850.1"/>
    <property type="molecule type" value="Genomic_DNA"/>
</dbReference>
<dbReference type="Gene3D" id="2.30.30.60">
    <property type="match status" value="1"/>
</dbReference>
<keyword evidence="4 7" id="KW-0812">Transmembrane</keyword>
<evidence type="ECO:0000256" key="5">
    <source>
        <dbReference type="ARBA" id="ARBA00022989"/>
    </source>
</evidence>
<feature type="transmembrane region" description="Helical" evidence="7">
    <location>
        <begin position="70"/>
        <end position="92"/>
    </location>
</feature>
<dbReference type="Pfam" id="PF21082">
    <property type="entry name" value="MS_channel_3rd"/>
    <property type="match status" value="1"/>
</dbReference>
<organism evidence="11 12">
    <name type="scientific">Candidatus Cetobacterium colombiensis</name>
    <dbReference type="NCBI Taxonomy" id="3073100"/>
    <lineage>
        <taxon>Bacteria</taxon>
        <taxon>Fusobacteriati</taxon>
        <taxon>Fusobacteriota</taxon>
        <taxon>Fusobacteriia</taxon>
        <taxon>Fusobacteriales</taxon>
        <taxon>Fusobacteriaceae</taxon>
        <taxon>Cetobacterium</taxon>
    </lineage>
</organism>
<evidence type="ECO:0000313" key="12">
    <source>
        <dbReference type="Proteomes" id="UP001279681"/>
    </source>
</evidence>
<evidence type="ECO:0000259" key="10">
    <source>
        <dbReference type="Pfam" id="PF21088"/>
    </source>
</evidence>
<evidence type="ECO:0000259" key="9">
    <source>
        <dbReference type="Pfam" id="PF21082"/>
    </source>
</evidence>
<dbReference type="SUPFAM" id="SSF82861">
    <property type="entry name" value="Mechanosensitive channel protein MscS (YggB), transmembrane region"/>
    <property type="match status" value="1"/>
</dbReference>
<name>A0ABU4W8K1_9FUSO</name>
<feature type="transmembrane region" description="Helical" evidence="7">
    <location>
        <begin position="27"/>
        <end position="49"/>
    </location>
</feature>
<dbReference type="Gene3D" id="1.10.287.1260">
    <property type="match status" value="1"/>
</dbReference>
<dbReference type="InterPro" id="IPR023408">
    <property type="entry name" value="MscS_beta-dom_sf"/>
</dbReference>
<dbReference type="Pfam" id="PF00924">
    <property type="entry name" value="MS_channel_2nd"/>
    <property type="match status" value="1"/>
</dbReference>
<reference evidence="12" key="1">
    <citation type="submission" date="2023-07" db="EMBL/GenBank/DDBJ databases">
        <authorList>
            <person name="Colorado M.A."/>
            <person name="Villamil L.M."/>
            <person name="Melo J.F."/>
            <person name="Rodriguez J.A."/>
            <person name="Ruiz R.Y."/>
        </authorList>
    </citation>
    <scope>NUCLEOTIDE SEQUENCE [LARGE SCALE GENOMIC DNA]</scope>
    <source>
        <strain evidence="12">C33</strain>
    </source>
</reference>
<dbReference type="Pfam" id="PF21088">
    <property type="entry name" value="MS_channel_1st"/>
    <property type="match status" value="1"/>
</dbReference>
<comment type="caution">
    <text evidence="11">The sequence shown here is derived from an EMBL/GenBank/DDBJ whole genome shotgun (WGS) entry which is preliminary data.</text>
</comment>
<keyword evidence="6 7" id="KW-0472">Membrane</keyword>
<keyword evidence="3" id="KW-1003">Cell membrane</keyword>
<dbReference type="InterPro" id="IPR045275">
    <property type="entry name" value="MscS_archaea/bacteria_type"/>
</dbReference>
<evidence type="ECO:0000256" key="6">
    <source>
        <dbReference type="ARBA" id="ARBA00023136"/>
    </source>
</evidence>
<proteinExistence type="inferred from homology"/>
<keyword evidence="12" id="KW-1185">Reference proteome</keyword>
<evidence type="ECO:0000256" key="3">
    <source>
        <dbReference type="ARBA" id="ARBA00022475"/>
    </source>
</evidence>
<comment type="subcellular location">
    <subcellularLocation>
        <location evidence="1">Cell membrane</location>
        <topology evidence="1">Multi-pass membrane protein</topology>
    </subcellularLocation>
</comment>
<feature type="domain" description="Mechanosensitive ion channel transmembrane helices 2/3" evidence="10">
    <location>
        <begin position="75"/>
        <end position="115"/>
    </location>
</feature>
<feature type="domain" description="Mechanosensitive ion channel MscS C-terminal" evidence="9">
    <location>
        <begin position="190"/>
        <end position="271"/>
    </location>
</feature>
<evidence type="ECO:0000256" key="1">
    <source>
        <dbReference type="ARBA" id="ARBA00004651"/>
    </source>
</evidence>
<evidence type="ECO:0000259" key="8">
    <source>
        <dbReference type="Pfam" id="PF00924"/>
    </source>
</evidence>
<sequence>MKAQSFTDEVLNNLIDKNILVTFTVEFIFFIIKIIVCISLYCFVLKMVKKIIPIYNKAKKENMIDQSLRSFIRSILYVGLHATLITICLLILGVKESSLLAFFGTLGIGVGLALKDNLSNFAGGIIVLIFKTYKVGDEVNIAGEMGYVYDIDIFSTTVRTHNNDLVIVPNGSIVSNKVINYTKTPIRRLKFIIGVSYDADLDVAREALEKLLRTNPLVLADPAVYSHVDAYADSSINIALKGWTTNEHYWTVYKETLNGIKGALDKEKISIPFPQMDVHFNNVDK</sequence>
<dbReference type="PANTHER" id="PTHR30221">
    <property type="entry name" value="SMALL-CONDUCTANCE MECHANOSENSITIVE CHANNEL"/>
    <property type="match status" value="1"/>
</dbReference>
<dbReference type="InterPro" id="IPR011066">
    <property type="entry name" value="MscS_channel_C_sf"/>
</dbReference>
<dbReference type="Gene3D" id="3.30.70.100">
    <property type="match status" value="1"/>
</dbReference>
<dbReference type="InterPro" id="IPR010920">
    <property type="entry name" value="LSM_dom_sf"/>
</dbReference>
<dbReference type="InterPro" id="IPR049278">
    <property type="entry name" value="MS_channel_C"/>
</dbReference>